<evidence type="ECO:0000313" key="3">
    <source>
        <dbReference type="Proteomes" id="UP000499080"/>
    </source>
</evidence>
<evidence type="ECO:0000313" key="2">
    <source>
        <dbReference type="EMBL" id="GBO22036.1"/>
    </source>
</evidence>
<accession>A0A4Y2VCB3</accession>
<proteinExistence type="predicted"/>
<dbReference type="EMBL" id="BGPR01045167">
    <property type="protein sequence ID" value="GBO22036.1"/>
    <property type="molecule type" value="Genomic_DNA"/>
</dbReference>
<name>A0A4Y2VCB3_ARAVE</name>
<comment type="caution">
    <text evidence="1">The sequence shown here is derived from an EMBL/GenBank/DDBJ whole genome shotgun (WGS) entry which is preliminary data.</text>
</comment>
<reference evidence="1 3" key="1">
    <citation type="journal article" date="2019" name="Sci. Rep.">
        <title>Orb-weaving spider Araneus ventricosus genome elucidates the spidroin gene catalogue.</title>
        <authorList>
            <person name="Kono N."/>
            <person name="Nakamura H."/>
            <person name="Ohtoshi R."/>
            <person name="Moran D.A.P."/>
            <person name="Shinohara A."/>
            <person name="Yoshida Y."/>
            <person name="Fujiwara M."/>
            <person name="Mori M."/>
            <person name="Tomita M."/>
            <person name="Arakawa K."/>
        </authorList>
    </citation>
    <scope>NUCLEOTIDE SEQUENCE [LARGE SCALE GENOMIC DNA]</scope>
</reference>
<gene>
    <name evidence="1" type="ORF">AVEN_40698_1</name>
    <name evidence="2" type="ORF">AVEN_93764_1</name>
</gene>
<dbReference type="Proteomes" id="UP000499080">
    <property type="component" value="Unassembled WGS sequence"/>
</dbReference>
<evidence type="ECO:0000313" key="1">
    <source>
        <dbReference type="EMBL" id="GBO22034.1"/>
    </source>
</evidence>
<dbReference type="OrthoDB" id="3863715at2759"/>
<dbReference type="EMBL" id="BGPR01045165">
    <property type="protein sequence ID" value="GBO22034.1"/>
    <property type="molecule type" value="Genomic_DNA"/>
</dbReference>
<sequence length="104" mass="12117">MRHVDALSRNAVCMATRSQSEITRARKEKENIRKIATAQEVDERLHLMKILCLENLTRRWQSVVGFVPVTTRWRSDALMLLLDVTEDEMSVRGERVYMDKQALA</sequence>
<organism evidence="1 3">
    <name type="scientific">Araneus ventricosus</name>
    <name type="common">Orbweaver spider</name>
    <name type="synonym">Epeira ventricosa</name>
    <dbReference type="NCBI Taxonomy" id="182803"/>
    <lineage>
        <taxon>Eukaryota</taxon>
        <taxon>Metazoa</taxon>
        <taxon>Ecdysozoa</taxon>
        <taxon>Arthropoda</taxon>
        <taxon>Chelicerata</taxon>
        <taxon>Arachnida</taxon>
        <taxon>Araneae</taxon>
        <taxon>Araneomorphae</taxon>
        <taxon>Entelegynae</taxon>
        <taxon>Araneoidea</taxon>
        <taxon>Araneidae</taxon>
        <taxon>Araneus</taxon>
    </lineage>
</organism>
<dbReference type="AlphaFoldDB" id="A0A4Y2VCB3"/>
<keyword evidence="3" id="KW-1185">Reference proteome</keyword>
<protein>
    <submittedName>
        <fullName evidence="1">Uncharacterized protein</fullName>
    </submittedName>
</protein>